<dbReference type="OMA" id="KNIRICC"/>
<dbReference type="EMBL" id="LFYR01000760">
    <property type="protein sequence ID" value="KMZ69498.1"/>
    <property type="molecule type" value="Genomic_DNA"/>
</dbReference>
<organism evidence="3 4">
    <name type="scientific">Zostera marina</name>
    <name type="common">Eelgrass</name>
    <dbReference type="NCBI Taxonomy" id="29655"/>
    <lineage>
        <taxon>Eukaryota</taxon>
        <taxon>Viridiplantae</taxon>
        <taxon>Streptophyta</taxon>
        <taxon>Embryophyta</taxon>
        <taxon>Tracheophyta</taxon>
        <taxon>Spermatophyta</taxon>
        <taxon>Magnoliopsida</taxon>
        <taxon>Liliopsida</taxon>
        <taxon>Zosteraceae</taxon>
        <taxon>Zostera</taxon>
    </lineage>
</organism>
<dbReference type="Gene3D" id="1.25.40.10">
    <property type="entry name" value="Tetratricopeptide repeat domain"/>
    <property type="match status" value="1"/>
</dbReference>
<dbReference type="AlphaFoldDB" id="A0A0K9PKA6"/>
<feature type="domain" description="DYW" evidence="2">
    <location>
        <begin position="75"/>
        <end position="162"/>
    </location>
</feature>
<comment type="caution">
    <text evidence="3">The sequence shown here is derived from an EMBL/GenBank/DDBJ whole genome shotgun (WGS) entry which is preliminary data.</text>
</comment>
<reference evidence="4" key="1">
    <citation type="journal article" date="2016" name="Nature">
        <title>The genome of the seagrass Zostera marina reveals angiosperm adaptation to the sea.</title>
        <authorList>
            <person name="Olsen J.L."/>
            <person name="Rouze P."/>
            <person name="Verhelst B."/>
            <person name="Lin Y.-C."/>
            <person name="Bayer T."/>
            <person name="Collen J."/>
            <person name="Dattolo E."/>
            <person name="De Paoli E."/>
            <person name="Dittami S."/>
            <person name="Maumus F."/>
            <person name="Michel G."/>
            <person name="Kersting A."/>
            <person name="Lauritano C."/>
            <person name="Lohaus R."/>
            <person name="Toepel M."/>
            <person name="Tonon T."/>
            <person name="Vanneste K."/>
            <person name="Amirebrahimi M."/>
            <person name="Brakel J."/>
            <person name="Bostroem C."/>
            <person name="Chovatia M."/>
            <person name="Grimwood J."/>
            <person name="Jenkins J.W."/>
            <person name="Jueterbock A."/>
            <person name="Mraz A."/>
            <person name="Stam W.T."/>
            <person name="Tice H."/>
            <person name="Bornberg-Bauer E."/>
            <person name="Green P.J."/>
            <person name="Pearson G.A."/>
            <person name="Procaccini G."/>
            <person name="Duarte C.M."/>
            <person name="Schmutz J."/>
            <person name="Reusch T.B.H."/>
            <person name="Van de Peer Y."/>
        </authorList>
    </citation>
    <scope>NUCLEOTIDE SEQUENCE [LARGE SCALE GENOMIC DNA]</scope>
    <source>
        <strain evidence="4">cv. Finnish</strain>
    </source>
</reference>
<dbReference type="GO" id="GO:0003723">
    <property type="term" value="F:RNA binding"/>
    <property type="evidence" value="ECO:0007669"/>
    <property type="project" value="InterPro"/>
</dbReference>
<evidence type="ECO:0000259" key="2">
    <source>
        <dbReference type="Pfam" id="PF14432"/>
    </source>
</evidence>
<evidence type="ECO:0000256" key="1">
    <source>
        <dbReference type="ARBA" id="ARBA00022737"/>
    </source>
</evidence>
<keyword evidence="1" id="KW-0677">Repeat</keyword>
<dbReference type="InterPro" id="IPR046960">
    <property type="entry name" value="PPR_At4g14850-like_plant"/>
</dbReference>
<name>A0A0K9PKA6_ZOSMR</name>
<proteinExistence type="predicted"/>
<dbReference type="PANTHER" id="PTHR47926">
    <property type="entry name" value="PENTATRICOPEPTIDE REPEAT-CONTAINING PROTEIN"/>
    <property type="match status" value="1"/>
</dbReference>
<evidence type="ECO:0000313" key="4">
    <source>
        <dbReference type="Proteomes" id="UP000036987"/>
    </source>
</evidence>
<dbReference type="GO" id="GO:0008270">
    <property type="term" value="F:zinc ion binding"/>
    <property type="evidence" value="ECO:0007669"/>
    <property type="project" value="InterPro"/>
</dbReference>
<dbReference type="Proteomes" id="UP000036987">
    <property type="component" value="Unassembled WGS sequence"/>
</dbReference>
<keyword evidence="4" id="KW-1185">Reference proteome</keyword>
<dbReference type="InterPro" id="IPR011990">
    <property type="entry name" value="TPR-like_helical_dom_sf"/>
</dbReference>
<dbReference type="Pfam" id="PF01535">
    <property type="entry name" value="PPR"/>
    <property type="match status" value="1"/>
</dbReference>
<gene>
    <name evidence="3" type="ORF">ZOSMA_211G00070</name>
</gene>
<dbReference type="InterPro" id="IPR032867">
    <property type="entry name" value="DYW_dom"/>
</dbReference>
<dbReference type="InterPro" id="IPR002885">
    <property type="entry name" value="PPR_rpt"/>
</dbReference>
<dbReference type="GO" id="GO:0009451">
    <property type="term" value="P:RNA modification"/>
    <property type="evidence" value="ECO:0007669"/>
    <property type="project" value="InterPro"/>
</dbReference>
<protein>
    <recommendedName>
        <fullName evidence="2">DYW domain-containing protein</fullName>
    </recommendedName>
</protein>
<dbReference type="Pfam" id="PF14432">
    <property type="entry name" value="DYW_deaminase"/>
    <property type="match status" value="1"/>
</dbReference>
<dbReference type="OrthoDB" id="665793at2759"/>
<sequence length="162" mass="18562">MEHYCCLIDLLGRVGELNRALETIMSDMPLSPDIVIWRSLLSSCRIHGDVTLAERVVREMSKFDEDVRRVGDEGGYIANTKNVLFDLCEEEKEQVVGLYSEKLALAFGLMYSEEEDFGRVVRIVKNLRICEDCYSLMKSASLVFDRTIVVFVHGQCSCKDHW</sequence>
<evidence type="ECO:0000313" key="3">
    <source>
        <dbReference type="EMBL" id="KMZ69498.1"/>
    </source>
</evidence>
<accession>A0A0K9PKA6</accession>